<reference evidence="1" key="1">
    <citation type="submission" date="2020-11" db="EMBL/GenBank/DDBJ databases">
        <authorList>
            <person name="Koelle M."/>
            <person name="Horta M.A.C."/>
            <person name="Nowrousian M."/>
            <person name="Ohm R.A."/>
            <person name="Benz P."/>
            <person name="Pilgard A."/>
        </authorList>
    </citation>
    <scope>NUCLEOTIDE SEQUENCE</scope>
    <source>
        <strain evidence="1">FPRL280</strain>
    </source>
</reference>
<dbReference type="AlphaFoldDB" id="A0A8H7NRJ2"/>
<organism evidence="1 2">
    <name type="scientific">Rhodonia placenta</name>
    <dbReference type="NCBI Taxonomy" id="104341"/>
    <lineage>
        <taxon>Eukaryota</taxon>
        <taxon>Fungi</taxon>
        <taxon>Dikarya</taxon>
        <taxon>Basidiomycota</taxon>
        <taxon>Agaricomycotina</taxon>
        <taxon>Agaricomycetes</taxon>
        <taxon>Polyporales</taxon>
        <taxon>Adustoporiaceae</taxon>
        <taxon>Rhodonia</taxon>
    </lineage>
</organism>
<evidence type="ECO:0000313" key="1">
    <source>
        <dbReference type="EMBL" id="KAF9796940.1"/>
    </source>
</evidence>
<name>A0A8H7NRJ2_9APHY</name>
<sequence>MFYDMNTTTLQDDPRHRLVIVDSPPHEPDSPLRKRGLLHLLKVEVHVMEERSTASDVSALLADDANDPPRFVVEVERIEVVLFKAQAAGPIERQS</sequence>
<dbReference type="EMBL" id="JADOXO010001252">
    <property type="protein sequence ID" value="KAF9796940.1"/>
    <property type="molecule type" value="Genomic_DNA"/>
</dbReference>
<dbReference type="Proteomes" id="UP000639403">
    <property type="component" value="Unassembled WGS sequence"/>
</dbReference>
<gene>
    <name evidence="1" type="ORF">IEO21_10930</name>
</gene>
<evidence type="ECO:0000313" key="2">
    <source>
        <dbReference type="Proteomes" id="UP000639403"/>
    </source>
</evidence>
<comment type="caution">
    <text evidence="1">The sequence shown here is derived from an EMBL/GenBank/DDBJ whole genome shotgun (WGS) entry which is preliminary data.</text>
</comment>
<accession>A0A8H7NRJ2</accession>
<protein>
    <submittedName>
        <fullName evidence="1">Uncharacterized protein</fullName>
    </submittedName>
</protein>
<proteinExistence type="predicted"/>
<reference evidence="1" key="2">
    <citation type="journal article" name="Front. Microbiol.">
        <title>Degradative Capacity of Two Strains of Rhodonia placenta: From Phenotype to Genotype.</title>
        <authorList>
            <person name="Kolle M."/>
            <person name="Horta M.A.C."/>
            <person name="Nowrousian M."/>
            <person name="Ohm R.A."/>
            <person name="Benz J.P."/>
            <person name="Pilgard A."/>
        </authorList>
    </citation>
    <scope>NUCLEOTIDE SEQUENCE</scope>
    <source>
        <strain evidence="1">FPRL280</strain>
    </source>
</reference>